<protein>
    <recommendedName>
        <fullName evidence="3">L-threonylcarbamoyladenylate synthase</fullName>
        <ecNumber evidence="3">2.7.7.87</ecNumber>
    </recommendedName>
</protein>
<dbReference type="Pfam" id="PF01300">
    <property type="entry name" value="Sua5_yciO_yrdC"/>
    <property type="match status" value="2"/>
</dbReference>
<feature type="domain" description="YrdC-like" evidence="7">
    <location>
        <begin position="6"/>
        <end position="302"/>
    </location>
</feature>
<dbReference type="PROSITE" id="PS51163">
    <property type="entry name" value="YRDC"/>
    <property type="match status" value="1"/>
</dbReference>
<dbReference type="EC" id="2.7.7.87" evidence="3"/>
<dbReference type="OrthoDB" id="9814580at2"/>
<evidence type="ECO:0000313" key="9">
    <source>
        <dbReference type="Proteomes" id="UP000265964"/>
    </source>
</evidence>
<dbReference type="GO" id="GO:0000049">
    <property type="term" value="F:tRNA binding"/>
    <property type="evidence" value="ECO:0007669"/>
    <property type="project" value="TreeGrafter"/>
</dbReference>
<evidence type="ECO:0000256" key="4">
    <source>
        <dbReference type="ARBA" id="ARBA00022490"/>
    </source>
</evidence>
<reference evidence="8 9" key="1">
    <citation type="submission" date="2017-08" db="EMBL/GenBank/DDBJ databases">
        <title>Reclassification of Bisgaard taxon 37 and 44.</title>
        <authorList>
            <person name="Christensen H."/>
        </authorList>
    </citation>
    <scope>NUCLEOTIDE SEQUENCE [LARGE SCALE GENOMIC DNA]</scope>
    <source>
        <strain evidence="8 9">EEAB3T1</strain>
    </source>
</reference>
<dbReference type="InterPro" id="IPR050156">
    <property type="entry name" value="TC-AMP_synthase_SUA5"/>
</dbReference>
<keyword evidence="5" id="KW-0808">Transferase</keyword>
<gene>
    <name evidence="8" type="ORF">CKF59_04140</name>
</gene>
<dbReference type="PANTHER" id="PTHR17490:SF18">
    <property type="entry name" value="THREONYLCARBAMOYL-AMP SYNTHASE"/>
    <property type="match status" value="1"/>
</dbReference>
<dbReference type="GO" id="GO:0006450">
    <property type="term" value="P:regulation of translational fidelity"/>
    <property type="evidence" value="ECO:0007669"/>
    <property type="project" value="TreeGrafter"/>
</dbReference>
<keyword evidence="4" id="KW-0963">Cytoplasm</keyword>
<comment type="subcellular location">
    <subcellularLocation>
        <location evidence="1">Cytoplasm</location>
    </subcellularLocation>
</comment>
<evidence type="ECO:0000256" key="5">
    <source>
        <dbReference type="ARBA" id="ARBA00022679"/>
    </source>
</evidence>
<dbReference type="InterPro" id="IPR006070">
    <property type="entry name" value="Sua5-like_dom"/>
</dbReference>
<dbReference type="GO" id="GO:0005737">
    <property type="term" value="C:cytoplasm"/>
    <property type="evidence" value="ECO:0007669"/>
    <property type="project" value="UniProtKB-SubCell"/>
</dbReference>
<comment type="similarity">
    <text evidence="2">Belongs to the SUA5 family.</text>
</comment>
<evidence type="ECO:0000256" key="1">
    <source>
        <dbReference type="ARBA" id="ARBA00004496"/>
    </source>
</evidence>
<proteinExistence type="inferred from homology"/>
<comment type="catalytic activity">
    <reaction evidence="6">
        <text>L-threonine + hydrogencarbonate + ATP = L-threonylcarbamoyladenylate + diphosphate + H2O</text>
        <dbReference type="Rhea" id="RHEA:36407"/>
        <dbReference type="ChEBI" id="CHEBI:15377"/>
        <dbReference type="ChEBI" id="CHEBI:17544"/>
        <dbReference type="ChEBI" id="CHEBI:30616"/>
        <dbReference type="ChEBI" id="CHEBI:33019"/>
        <dbReference type="ChEBI" id="CHEBI:57926"/>
        <dbReference type="ChEBI" id="CHEBI:73682"/>
        <dbReference type="EC" id="2.7.7.87"/>
    </reaction>
</comment>
<dbReference type="GO" id="GO:0061710">
    <property type="term" value="F:L-threonylcarbamoyladenylate synthase"/>
    <property type="evidence" value="ECO:0007669"/>
    <property type="project" value="UniProtKB-EC"/>
</dbReference>
<dbReference type="GO" id="GO:0003725">
    <property type="term" value="F:double-stranded RNA binding"/>
    <property type="evidence" value="ECO:0007669"/>
    <property type="project" value="InterPro"/>
</dbReference>
<organism evidence="8 9">
    <name type="scientific">Psittacicella gerlachiana</name>
    <dbReference type="NCBI Taxonomy" id="2028574"/>
    <lineage>
        <taxon>Bacteria</taxon>
        <taxon>Pseudomonadati</taxon>
        <taxon>Pseudomonadota</taxon>
        <taxon>Gammaproteobacteria</taxon>
        <taxon>Pasteurellales</taxon>
        <taxon>Psittacicellaceae</taxon>
        <taxon>Psittacicella</taxon>
    </lineage>
</organism>
<dbReference type="RefSeq" id="WP_119534713.1">
    <property type="nucleotide sequence ID" value="NZ_NRJF01000104.1"/>
</dbReference>
<keyword evidence="9" id="KW-1185">Reference proteome</keyword>
<sequence length="383" mass="43327">MTLQRVSNLAELKAVNDFKEKIIAYPTESVFGLGCRVDKLEIIEEILNLKDRNIEKGFVVLASSLEQLKGIVDFSLLTSELKELLEIVNYPRGNSPYSPFDDLPGVSREFKNKFLLAYQRALERLMPIYKKGYLIESVEHQEHGEIIGVLLELMLQVQQGIFSIPDDKRKLEALYLACALHNSGQGITFLLPAAKSCPQILHGKFATVAVRFTQEPFLVKLIKILGGALVSTSANYSGQDSIRTADQVAQMLDTDFRSYLADQVILIDKPVIYDPKLGVKESILVNPLSTQTIKKLEKKNIGIIPPQGINRNKQDILYPNMDIPSANLAESVLYTLMRFCIDRTFTVYCYNVLSNYYEDPDVEHNEAQLNALMQEVTARYQQR</sequence>
<evidence type="ECO:0000256" key="6">
    <source>
        <dbReference type="ARBA" id="ARBA00048366"/>
    </source>
</evidence>
<comment type="caution">
    <text evidence="8">The sequence shown here is derived from an EMBL/GenBank/DDBJ whole genome shotgun (WGS) entry which is preliminary data.</text>
</comment>
<evidence type="ECO:0000259" key="7">
    <source>
        <dbReference type="PROSITE" id="PS51163"/>
    </source>
</evidence>
<evidence type="ECO:0000256" key="3">
    <source>
        <dbReference type="ARBA" id="ARBA00012584"/>
    </source>
</evidence>
<dbReference type="SUPFAM" id="SSF55821">
    <property type="entry name" value="YrdC/RibB"/>
    <property type="match status" value="2"/>
</dbReference>
<name>A0A3A1YC66_9GAMM</name>
<dbReference type="AlphaFoldDB" id="A0A3A1YC66"/>
<evidence type="ECO:0000313" key="8">
    <source>
        <dbReference type="EMBL" id="RIY35141.1"/>
    </source>
</evidence>
<evidence type="ECO:0000256" key="2">
    <source>
        <dbReference type="ARBA" id="ARBA00007663"/>
    </source>
</evidence>
<dbReference type="Proteomes" id="UP000265964">
    <property type="component" value="Unassembled WGS sequence"/>
</dbReference>
<dbReference type="InterPro" id="IPR017945">
    <property type="entry name" value="DHBP_synth_RibB-like_a/b_dom"/>
</dbReference>
<dbReference type="Gene3D" id="3.90.870.10">
    <property type="entry name" value="DHBP synthase"/>
    <property type="match status" value="2"/>
</dbReference>
<accession>A0A3A1YC66</accession>
<dbReference type="EMBL" id="NRJF01000104">
    <property type="protein sequence ID" value="RIY35141.1"/>
    <property type="molecule type" value="Genomic_DNA"/>
</dbReference>
<dbReference type="PANTHER" id="PTHR17490">
    <property type="entry name" value="SUA5"/>
    <property type="match status" value="1"/>
</dbReference>